<keyword evidence="2" id="KW-1185">Reference proteome</keyword>
<proteinExistence type="predicted"/>
<evidence type="ECO:0000313" key="1">
    <source>
        <dbReference type="EMBL" id="MBM6921857.1"/>
    </source>
</evidence>
<dbReference type="AlphaFoldDB" id="A0A938X7C9"/>
<reference evidence="1" key="1">
    <citation type="submission" date="2020-08" db="EMBL/GenBank/DDBJ databases">
        <authorList>
            <person name="Cejkova D."/>
            <person name="Kubasova T."/>
            <person name="Jahodarova E."/>
            <person name="Rychlik I."/>
        </authorList>
    </citation>
    <scope>NUCLEOTIDE SEQUENCE</scope>
    <source>
        <strain evidence="1">An559</strain>
    </source>
</reference>
<dbReference type="InterPro" id="IPR045591">
    <property type="entry name" value="DUF6462"/>
</dbReference>
<gene>
    <name evidence="1" type="ORF">H6A12_11935</name>
</gene>
<sequence length="90" mass="10783">MISEETRAYYDLKKRNDVRESAKRIRRQFLRYKDAEIIYSLQHKKILELASAAGAIYRMDGTVLINRDIFEEYLERFHEPSTLKSEEEPV</sequence>
<reference evidence="1" key="2">
    <citation type="journal article" date="2021" name="Sci. Rep.">
        <title>The distribution of antibiotic resistance genes in chicken gut microbiota commensals.</title>
        <authorList>
            <person name="Juricova H."/>
            <person name="Matiasovicova J."/>
            <person name="Kubasova T."/>
            <person name="Cejkova D."/>
            <person name="Rychlik I."/>
        </authorList>
    </citation>
    <scope>NUCLEOTIDE SEQUENCE</scope>
    <source>
        <strain evidence="1">An559</strain>
    </source>
</reference>
<accession>A0A938X7C9</accession>
<name>A0A938X7C9_9FIRM</name>
<comment type="caution">
    <text evidence="1">The sequence shown here is derived from an EMBL/GenBank/DDBJ whole genome shotgun (WGS) entry which is preliminary data.</text>
</comment>
<dbReference type="Proteomes" id="UP000774750">
    <property type="component" value="Unassembled WGS sequence"/>
</dbReference>
<dbReference type="RefSeq" id="WP_177798934.1">
    <property type="nucleotide sequence ID" value="NZ_JACJKY010000029.1"/>
</dbReference>
<dbReference type="Pfam" id="PF20063">
    <property type="entry name" value="DUF6462"/>
    <property type="match status" value="1"/>
</dbReference>
<organism evidence="1 2">
    <name type="scientific">Merdimmobilis hominis</name>
    <dbReference type="NCBI Taxonomy" id="2897707"/>
    <lineage>
        <taxon>Bacteria</taxon>
        <taxon>Bacillati</taxon>
        <taxon>Bacillota</taxon>
        <taxon>Clostridia</taxon>
        <taxon>Eubacteriales</taxon>
        <taxon>Oscillospiraceae</taxon>
        <taxon>Merdimmobilis</taxon>
    </lineage>
</organism>
<evidence type="ECO:0000313" key="2">
    <source>
        <dbReference type="Proteomes" id="UP000774750"/>
    </source>
</evidence>
<protein>
    <submittedName>
        <fullName evidence="1">Uncharacterized protein</fullName>
    </submittedName>
</protein>
<dbReference type="EMBL" id="JACJKY010000029">
    <property type="protein sequence ID" value="MBM6921857.1"/>
    <property type="molecule type" value="Genomic_DNA"/>
</dbReference>